<organism evidence="1 2">
    <name type="scientific">Thermocoleostomius sinensis A174</name>
    <dbReference type="NCBI Taxonomy" id="2016057"/>
    <lineage>
        <taxon>Bacteria</taxon>
        <taxon>Bacillati</taxon>
        <taxon>Cyanobacteriota</taxon>
        <taxon>Cyanophyceae</taxon>
        <taxon>Oculatellales</taxon>
        <taxon>Oculatellaceae</taxon>
        <taxon>Thermocoleostomius</taxon>
    </lineage>
</organism>
<proteinExistence type="predicted"/>
<gene>
    <name evidence="1" type="ORF">OXH18_10995</name>
</gene>
<dbReference type="Proteomes" id="UP001163152">
    <property type="component" value="Chromosome"/>
</dbReference>
<dbReference type="AlphaFoldDB" id="A0A9E8ZG33"/>
<accession>A0A9E8ZG33</accession>
<reference evidence="1" key="1">
    <citation type="submission" date="2022-12" db="EMBL/GenBank/DDBJ databases">
        <title>Polyphasic identification of a Novel Hot-Spring Cyanobacterium Ocullathermofonsia sinensis gen nov. sp. nov. and Genomic Insights on its Adaptations to the Thermal Habitat.</title>
        <authorList>
            <person name="Daroch M."/>
            <person name="Tang J."/>
            <person name="Jiang Y."/>
        </authorList>
    </citation>
    <scope>NUCLEOTIDE SEQUENCE</scope>
    <source>
        <strain evidence="1">PKUAC-SCTA174</strain>
    </source>
</reference>
<evidence type="ECO:0000313" key="2">
    <source>
        <dbReference type="Proteomes" id="UP001163152"/>
    </source>
</evidence>
<dbReference type="RefSeq" id="WP_268612828.1">
    <property type="nucleotide sequence ID" value="NZ_CP113797.1"/>
</dbReference>
<dbReference type="EMBL" id="CP113797">
    <property type="protein sequence ID" value="WAL62488.1"/>
    <property type="molecule type" value="Genomic_DNA"/>
</dbReference>
<evidence type="ECO:0000313" key="1">
    <source>
        <dbReference type="EMBL" id="WAL62488.1"/>
    </source>
</evidence>
<name>A0A9E8ZG33_9CYAN</name>
<sequence length="154" mass="17929">MGRQLRFFHTQVAEARILEMAQTLGLTVFPTGIPSQLALGYAQPPRVRIFAQEFIQFSRPRPETHSGQLYFHPYKTDISKKSPQICDAYETLVKTIKKQSYYSREKDLWIFKDLQEEFEAIFYKTRSSEPSKRVSQFRRSSLPGVIGKENFAAK</sequence>
<dbReference type="KEGG" id="tsin:OXH18_10995"/>
<keyword evidence="2" id="KW-1185">Reference proteome</keyword>
<protein>
    <submittedName>
        <fullName evidence="1">Uncharacterized protein</fullName>
    </submittedName>
</protein>